<feature type="domain" description="ABC transmembrane type-1" evidence="6">
    <location>
        <begin position="22"/>
        <end position="303"/>
    </location>
</feature>
<dbReference type="GO" id="GO:0005524">
    <property type="term" value="F:ATP binding"/>
    <property type="evidence" value="ECO:0007669"/>
    <property type="project" value="UniProtKB-KW"/>
</dbReference>
<evidence type="ECO:0000313" key="7">
    <source>
        <dbReference type="EMBL" id="MBB6226878.1"/>
    </source>
</evidence>
<dbReference type="GO" id="GO:0005886">
    <property type="term" value="C:plasma membrane"/>
    <property type="evidence" value="ECO:0007669"/>
    <property type="project" value="UniProtKB-SubCell"/>
</dbReference>
<protein>
    <submittedName>
        <fullName evidence="7">Putative ABC transport system ATP-binding protein</fullName>
    </submittedName>
</protein>
<keyword evidence="3 5" id="KW-1133">Transmembrane helix</keyword>
<dbReference type="Proteomes" id="UP000538147">
    <property type="component" value="Unassembled WGS sequence"/>
</dbReference>
<feature type="transmembrane region" description="Helical" evidence="5">
    <location>
        <begin position="58"/>
        <end position="78"/>
    </location>
</feature>
<comment type="caution">
    <text evidence="7">The sequence shown here is derived from an EMBL/GenBank/DDBJ whole genome shotgun (WGS) entry which is preliminary data.</text>
</comment>
<evidence type="ECO:0000256" key="1">
    <source>
        <dbReference type="ARBA" id="ARBA00004651"/>
    </source>
</evidence>
<dbReference type="InterPro" id="IPR039421">
    <property type="entry name" value="Type_1_exporter"/>
</dbReference>
<dbReference type="InterPro" id="IPR036640">
    <property type="entry name" value="ABC1_TM_sf"/>
</dbReference>
<dbReference type="SUPFAM" id="SSF90123">
    <property type="entry name" value="ABC transporter transmembrane region"/>
    <property type="match status" value="1"/>
</dbReference>
<feature type="transmembrane region" description="Helical" evidence="5">
    <location>
        <begin position="246"/>
        <end position="268"/>
    </location>
</feature>
<proteinExistence type="predicted"/>
<feature type="transmembrane region" description="Helical" evidence="5">
    <location>
        <begin position="159"/>
        <end position="178"/>
    </location>
</feature>
<dbReference type="GO" id="GO:0015421">
    <property type="term" value="F:ABC-type oligopeptide transporter activity"/>
    <property type="evidence" value="ECO:0007669"/>
    <property type="project" value="TreeGrafter"/>
</dbReference>
<dbReference type="Gene3D" id="3.40.50.300">
    <property type="entry name" value="P-loop containing nucleotide triphosphate hydrolases"/>
    <property type="match status" value="1"/>
</dbReference>
<dbReference type="SUPFAM" id="SSF52540">
    <property type="entry name" value="P-loop containing nucleoside triphosphate hydrolases"/>
    <property type="match status" value="1"/>
</dbReference>
<evidence type="ECO:0000256" key="3">
    <source>
        <dbReference type="ARBA" id="ARBA00022989"/>
    </source>
</evidence>
<comment type="subcellular location">
    <subcellularLocation>
        <location evidence="1">Cell membrane</location>
        <topology evidence="1">Multi-pass membrane protein</topology>
    </subcellularLocation>
</comment>
<feature type="transmembrane region" description="Helical" evidence="5">
    <location>
        <begin position="131"/>
        <end position="153"/>
    </location>
</feature>
<keyword evidence="7" id="KW-0547">Nucleotide-binding</keyword>
<evidence type="ECO:0000259" key="6">
    <source>
        <dbReference type="PROSITE" id="PS50929"/>
    </source>
</evidence>
<dbReference type="InterPro" id="IPR027417">
    <property type="entry name" value="P-loop_NTPase"/>
</dbReference>
<dbReference type="EMBL" id="JACIIV010000006">
    <property type="protein sequence ID" value="MBB6226878.1"/>
    <property type="molecule type" value="Genomic_DNA"/>
</dbReference>
<dbReference type="Gene3D" id="1.20.1560.10">
    <property type="entry name" value="ABC transporter type 1, transmembrane domain"/>
    <property type="match status" value="1"/>
</dbReference>
<dbReference type="PANTHER" id="PTHR43394">
    <property type="entry name" value="ATP-DEPENDENT PERMEASE MDL1, MITOCHONDRIAL"/>
    <property type="match status" value="1"/>
</dbReference>
<dbReference type="PANTHER" id="PTHR43394:SF4">
    <property type="entry name" value="TOXIN SECRETION ABC TRANSPORTER ATP-BINDING PROTEIN"/>
    <property type="match status" value="1"/>
</dbReference>
<keyword evidence="2 5" id="KW-0812">Transmembrane</keyword>
<keyword evidence="8" id="KW-1185">Reference proteome</keyword>
<dbReference type="InterPro" id="IPR011527">
    <property type="entry name" value="ABC1_TM_dom"/>
</dbReference>
<organism evidence="7 8">
    <name type="scientific">Polymorphobacter multimanifer</name>
    <dbReference type="NCBI Taxonomy" id="1070431"/>
    <lineage>
        <taxon>Bacteria</taxon>
        <taxon>Pseudomonadati</taxon>
        <taxon>Pseudomonadota</taxon>
        <taxon>Alphaproteobacteria</taxon>
        <taxon>Sphingomonadales</taxon>
        <taxon>Sphingosinicellaceae</taxon>
        <taxon>Polymorphobacter</taxon>
    </lineage>
</organism>
<accession>A0A841LD25</accession>
<feature type="transmembrane region" description="Helical" evidence="5">
    <location>
        <begin position="20"/>
        <end position="46"/>
    </location>
</feature>
<dbReference type="AlphaFoldDB" id="A0A841LD25"/>
<name>A0A841LD25_9SPHN</name>
<keyword evidence="4 5" id="KW-0472">Membrane</keyword>
<reference evidence="7 8" key="1">
    <citation type="submission" date="2020-08" db="EMBL/GenBank/DDBJ databases">
        <title>Genomic Encyclopedia of Type Strains, Phase IV (KMG-IV): sequencing the most valuable type-strain genomes for metagenomic binning, comparative biology and taxonomic classification.</title>
        <authorList>
            <person name="Goeker M."/>
        </authorList>
    </citation>
    <scope>NUCLEOTIDE SEQUENCE [LARGE SCALE GENOMIC DNA]</scope>
    <source>
        <strain evidence="7 8">DSM 102189</strain>
    </source>
</reference>
<evidence type="ECO:0000256" key="4">
    <source>
        <dbReference type="ARBA" id="ARBA00023136"/>
    </source>
</evidence>
<evidence type="ECO:0000256" key="2">
    <source>
        <dbReference type="ARBA" id="ARBA00022692"/>
    </source>
</evidence>
<dbReference type="RefSeq" id="WP_184196412.1">
    <property type="nucleotide sequence ID" value="NZ_BMOX01000079.1"/>
</dbReference>
<keyword evidence="7" id="KW-0067">ATP-binding</keyword>
<dbReference type="PROSITE" id="PS50929">
    <property type="entry name" value="ABC_TM1F"/>
    <property type="match status" value="1"/>
</dbReference>
<evidence type="ECO:0000313" key="8">
    <source>
        <dbReference type="Proteomes" id="UP000538147"/>
    </source>
</evidence>
<evidence type="ECO:0000256" key="5">
    <source>
        <dbReference type="SAM" id="Phobius"/>
    </source>
</evidence>
<gene>
    <name evidence="7" type="ORF">FHS79_001040</name>
</gene>
<sequence length="567" mass="62365">MTLREVFAWFGPVLGPEKNFFWLAIIYGLGISLLSLATPVSVQVLINSVANTALPVPLFTLAFVLFFLLGLSALLAVLRNHLMELFRRRFGARLVADITLRAINAANPDFADSQRISLFNRFFEIVSVQKAVPTLLIGALTLILQALVGFIVTSFYHPVFLAFNVVVVLLVVLAFWVWGRGAMISSMALSHEKYGASEWLESVGASDGFYKSADHRTYAIDRSEAAAASYVKAHARHYGYTLPQTVALYFLYAAASAGLLALGGWLVIQQQISIGQLVAAELILSGVFLGISQLAGYLDDFYKLVATVEELSLLYSIPQETRPGGKVMVGKPTRRLVDPVRSGELVFARVVTDLPTGPCLLDFSIPSGMRLVAQGVPSMERRIANMLKRQVKPDSGLIAIGDVDIGSLDVLLLRSDITVLDRPNIVETTIEDYLKLADPDSDPAEMLAALRLVGLEDRISMLQDGLQTRMSFTGYPLSVAKTMQVKLAAAVLARPKVLVLSPLYDTVPVRWLDQVFAHFDGKETTVLYFSNRPEAIRLDGYLWIGCQDQQIVGDWEQFDALRSGDTQ</sequence>